<organism evidence="1 2">
    <name type="scientific">Violaceomyces palustris</name>
    <dbReference type="NCBI Taxonomy" id="1673888"/>
    <lineage>
        <taxon>Eukaryota</taxon>
        <taxon>Fungi</taxon>
        <taxon>Dikarya</taxon>
        <taxon>Basidiomycota</taxon>
        <taxon>Ustilaginomycotina</taxon>
        <taxon>Ustilaginomycetes</taxon>
        <taxon>Violaceomycetales</taxon>
        <taxon>Violaceomycetaceae</taxon>
        <taxon>Violaceomyces</taxon>
    </lineage>
</organism>
<name>A0ACD0NT59_9BASI</name>
<protein>
    <submittedName>
        <fullName evidence="1">P-loop containing nucleoside triphosphate hydrolase protein</fullName>
    </submittedName>
</protein>
<accession>A0ACD0NT59</accession>
<evidence type="ECO:0000313" key="1">
    <source>
        <dbReference type="EMBL" id="PWN48939.1"/>
    </source>
</evidence>
<dbReference type="Proteomes" id="UP000245626">
    <property type="component" value="Unassembled WGS sequence"/>
</dbReference>
<keyword evidence="2" id="KW-1185">Reference proteome</keyword>
<gene>
    <name evidence="1" type="ORF">IE53DRAFT_388859</name>
</gene>
<keyword evidence="1" id="KW-0378">Hydrolase</keyword>
<sequence length="1071" mass="116089">MRFLRSLGRPYQPRRSLGKPFIPPPPSSRQFRLPKTFPSSLTTNLPYLGKGWNGSRSALIPWPLPSSPHHHHYSTVPSSRTPTSLPPPDPSKVAQERLRNISIIAHIDAGKTTLTERLLHLTNSLSPPSNTTTSLSSGPLPGDVDSGSTVTDFLEQERQRGITIQSAAVGPVWWQSQGSSSKEKSEGPQGPRRIGSNDRNDDERVGITLVDTPGHIDFGIEVERALRVVDGAVMVLDGVEGVESQTEMVWSQSKRYGLESTLVFVNKLDRLGSCLSRSVRSILEKGLHPRPLILQLPLPADGAGMTEGIRGLVDLVTLKRLHFRGRAGEVVERSPLESEGGEEAEILSEAVKARHHLVESLASLDDQLLEELLLASEIEGEHQDAHSILPAESIKGAIRRQTLKGNVLPVLCGSAAKNIGVQPLLDAIVDYLPAPTDRPPVSGTMRESKGRGGKERQSRRASLGKLGSKKRAQRQAGSEEAAVSSSGQGGSVVQLTSSSGEDRNQVGQNDQEAIEEERKVEIRLEDDFTTALAFKVVWDKRKGPITFVRVYSGSLTRSSSILNTTTGNKERLSRIMLPFADQYIETETLRAGQIGVLLGLKDTRTGDTLVDPRISESSSSSSSSSSSDLIQGGGGGDLKTLRLRRVHVPPPVFSMSVEPFSKSDEVSVNEALSMLVRTDPSLRLDEGGAATGSSTAGQTILGGLGELHLEIAKDRLENEFGVRARMGGVKVSYRETLNDELCPEGGYRVEEMVERELGGKKIKAGCSIIVRSLREGEVGDPTCGDNLVQVDLDEDEACPTSGKEVEEEDILSYLDEGPDRRKGEGSKVSKRGDQFQEDEGGGAAGMEKESMRNHLRNGILAALSRGPMTSNPLTNLHVRLEKPKTFGPLLSTPSSLSYVAGSALRKALSPPRTTNHPSSDEEEKGQQGTKRRTCLMEPMMKVRIQIDEKDLGKVVSDLTSEQGANILDVEQQQQNLLLVQRDSHQERIYLPPESSMESGKVKGIGGGGGGGGGQNRKTTIKALVPLSNLVSYSSRLRALTGGNGNFDMRLHGFTKVSRARQDDILNQLGRF</sequence>
<reference evidence="1 2" key="1">
    <citation type="journal article" date="2018" name="Mol. Biol. Evol.">
        <title>Broad Genomic Sampling Reveals a Smut Pathogenic Ancestry of the Fungal Clade Ustilaginomycotina.</title>
        <authorList>
            <person name="Kijpornyongpan T."/>
            <person name="Mondo S.J."/>
            <person name="Barry K."/>
            <person name="Sandor L."/>
            <person name="Lee J."/>
            <person name="Lipzen A."/>
            <person name="Pangilinan J."/>
            <person name="LaButti K."/>
            <person name="Hainaut M."/>
            <person name="Henrissat B."/>
            <person name="Grigoriev I.V."/>
            <person name="Spatafora J.W."/>
            <person name="Aime M.C."/>
        </authorList>
    </citation>
    <scope>NUCLEOTIDE SEQUENCE [LARGE SCALE GENOMIC DNA]</scope>
    <source>
        <strain evidence="1 2">SA 807</strain>
    </source>
</reference>
<dbReference type="EMBL" id="KZ820121">
    <property type="protein sequence ID" value="PWN48939.1"/>
    <property type="molecule type" value="Genomic_DNA"/>
</dbReference>
<evidence type="ECO:0000313" key="2">
    <source>
        <dbReference type="Proteomes" id="UP000245626"/>
    </source>
</evidence>
<proteinExistence type="predicted"/>